<evidence type="ECO:0000256" key="6">
    <source>
        <dbReference type="ARBA" id="ARBA00023136"/>
    </source>
</evidence>
<dbReference type="InterPro" id="IPR039428">
    <property type="entry name" value="NUOK/Mnh_C1-like"/>
</dbReference>
<comment type="subcellular location">
    <subcellularLocation>
        <location evidence="1">Cell membrane</location>
        <topology evidence="1">Multi-pass membrane protein</topology>
    </subcellularLocation>
</comment>
<evidence type="ECO:0000256" key="1">
    <source>
        <dbReference type="ARBA" id="ARBA00004651"/>
    </source>
</evidence>
<dbReference type="Gene3D" id="1.10.287.3510">
    <property type="match status" value="1"/>
</dbReference>
<keyword evidence="9" id="KW-1185">Reference proteome</keyword>
<dbReference type="AlphaFoldDB" id="A0A426QJ31"/>
<dbReference type="EMBL" id="QZMU01000001">
    <property type="protein sequence ID" value="RRQ21755.1"/>
    <property type="molecule type" value="Genomic_DNA"/>
</dbReference>
<evidence type="ECO:0000313" key="9">
    <source>
        <dbReference type="Proteomes" id="UP000287798"/>
    </source>
</evidence>
<evidence type="ECO:0000256" key="5">
    <source>
        <dbReference type="ARBA" id="ARBA00022989"/>
    </source>
</evidence>
<keyword evidence="5 7" id="KW-1133">Transmembrane helix</keyword>
<dbReference type="PANTHER" id="PTHR34583">
    <property type="entry name" value="ANTIPORTER SUBUNIT MNHC2-RELATED"/>
    <property type="match status" value="1"/>
</dbReference>
<dbReference type="Proteomes" id="UP000287798">
    <property type="component" value="Unassembled WGS sequence"/>
</dbReference>
<sequence length="106" mass="10699">MTAAFYALAGVALVVLGLYGLSVQAHLLRKLLAVNILGSGVFLVLVSLGGQPGAAPDPVPHAMVITGIVVAVSATALGLVLMLKVAAASGRPTLDDAPKEDRCPKE</sequence>
<organism evidence="8 9">
    <name type="scientific">Thiohalobacter thiocyanaticus</name>
    <dbReference type="NCBI Taxonomy" id="585455"/>
    <lineage>
        <taxon>Bacteria</taxon>
        <taxon>Pseudomonadati</taxon>
        <taxon>Pseudomonadota</taxon>
        <taxon>Gammaproteobacteria</taxon>
        <taxon>Thiohalobacterales</taxon>
        <taxon>Thiohalobacteraceae</taxon>
        <taxon>Thiohalobacter</taxon>
    </lineage>
</organism>
<accession>A0A426QJ31</accession>
<feature type="transmembrane region" description="Helical" evidence="7">
    <location>
        <begin position="6"/>
        <end position="24"/>
    </location>
</feature>
<evidence type="ECO:0000256" key="3">
    <source>
        <dbReference type="ARBA" id="ARBA00022475"/>
    </source>
</evidence>
<keyword evidence="3" id="KW-1003">Cell membrane</keyword>
<proteinExistence type="inferred from homology"/>
<feature type="transmembrane region" description="Helical" evidence="7">
    <location>
        <begin position="62"/>
        <end position="83"/>
    </location>
</feature>
<comment type="similarity">
    <text evidence="2">Belongs to the CPA3 antiporters (TC 2.A.63) subunit C family.</text>
</comment>
<protein>
    <submittedName>
        <fullName evidence="8">Na+/H+ antiporter subunit C</fullName>
    </submittedName>
</protein>
<keyword evidence="4 7" id="KW-0812">Transmembrane</keyword>
<evidence type="ECO:0000256" key="7">
    <source>
        <dbReference type="SAM" id="Phobius"/>
    </source>
</evidence>
<evidence type="ECO:0000256" key="2">
    <source>
        <dbReference type="ARBA" id="ARBA00010388"/>
    </source>
</evidence>
<dbReference type="OrthoDB" id="1494613at2"/>
<gene>
    <name evidence="8" type="ORF">D6C00_07195</name>
</gene>
<evidence type="ECO:0000256" key="4">
    <source>
        <dbReference type="ARBA" id="ARBA00022692"/>
    </source>
</evidence>
<evidence type="ECO:0000313" key="8">
    <source>
        <dbReference type="EMBL" id="RRQ21755.1"/>
    </source>
</evidence>
<dbReference type="RefSeq" id="WP_125181097.1">
    <property type="nucleotide sequence ID" value="NZ_QZMU01000001.1"/>
</dbReference>
<dbReference type="Pfam" id="PF00420">
    <property type="entry name" value="Oxidored_q2"/>
    <property type="match status" value="1"/>
</dbReference>
<reference evidence="8 9" key="1">
    <citation type="journal article" date="2010" name="Int. J. Syst. Evol. Microbiol.">
        <title>Thiohalobacter thiocyanaticus gen. nov., sp. nov., a moderately halophilic, sulfur-oxidizing gammaproteobacterium from hypersaline lakes, that utilizes thiocyanate.</title>
        <authorList>
            <person name="Sorokin D.Y."/>
            <person name="Kovaleva O.L."/>
            <person name="Tourova T.P."/>
            <person name="Muyzer G."/>
        </authorList>
    </citation>
    <scope>NUCLEOTIDE SEQUENCE [LARGE SCALE GENOMIC DNA]</scope>
    <source>
        <strain evidence="8 9">Hrh1</strain>
    </source>
</reference>
<name>A0A426QJ31_9GAMM</name>
<comment type="caution">
    <text evidence="8">The sequence shown here is derived from an EMBL/GenBank/DDBJ whole genome shotgun (WGS) entry which is preliminary data.</text>
</comment>
<feature type="transmembrane region" description="Helical" evidence="7">
    <location>
        <begin position="31"/>
        <end position="50"/>
    </location>
</feature>
<dbReference type="InterPro" id="IPR050601">
    <property type="entry name" value="CPA3_antiporter_subunitC"/>
</dbReference>
<dbReference type="PANTHER" id="PTHR34583:SF2">
    <property type="entry name" value="ANTIPORTER SUBUNIT MNHC2-RELATED"/>
    <property type="match status" value="1"/>
</dbReference>
<dbReference type="GO" id="GO:0005886">
    <property type="term" value="C:plasma membrane"/>
    <property type="evidence" value="ECO:0007669"/>
    <property type="project" value="UniProtKB-SubCell"/>
</dbReference>
<keyword evidence="6 7" id="KW-0472">Membrane</keyword>